<keyword evidence="13" id="KW-1185">Reference proteome</keyword>
<dbReference type="PROSITE" id="PS00039">
    <property type="entry name" value="DEAD_ATP_HELICASE"/>
    <property type="match status" value="1"/>
</dbReference>
<evidence type="ECO:0000256" key="3">
    <source>
        <dbReference type="ARBA" id="ARBA00022806"/>
    </source>
</evidence>
<dbReference type="CDD" id="cd18787">
    <property type="entry name" value="SF2_C_DEAD"/>
    <property type="match status" value="1"/>
</dbReference>
<dbReference type="CDD" id="cd00268">
    <property type="entry name" value="DEADc"/>
    <property type="match status" value="1"/>
</dbReference>
<keyword evidence="3 7" id="KW-0347">Helicase</keyword>
<evidence type="ECO:0000259" key="10">
    <source>
        <dbReference type="PROSITE" id="PS51194"/>
    </source>
</evidence>
<dbReference type="InterPro" id="IPR011545">
    <property type="entry name" value="DEAD/DEAH_box_helicase_dom"/>
</dbReference>
<dbReference type="InterPro" id="IPR014001">
    <property type="entry name" value="Helicase_ATP-bd"/>
</dbReference>
<dbReference type="PANTHER" id="PTHR47959:SF3">
    <property type="entry name" value="ATP-DEPENDENT RNA HELICASE SRMB"/>
    <property type="match status" value="1"/>
</dbReference>
<dbReference type="EMBL" id="CP044222">
    <property type="protein sequence ID" value="QEW07673.1"/>
    <property type="molecule type" value="Genomic_DNA"/>
</dbReference>
<dbReference type="InterPro" id="IPR001650">
    <property type="entry name" value="Helicase_C-like"/>
</dbReference>
<dbReference type="InterPro" id="IPR044742">
    <property type="entry name" value="DEAD/DEAH_RhlB"/>
</dbReference>
<evidence type="ECO:0000256" key="5">
    <source>
        <dbReference type="ARBA" id="ARBA00038437"/>
    </source>
</evidence>
<feature type="domain" description="Helicase C-terminal" evidence="10">
    <location>
        <begin position="233"/>
        <end position="377"/>
    </location>
</feature>
<dbReference type="SMART" id="SM00487">
    <property type="entry name" value="DEXDc"/>
    <property type="match status" value="1"/>
</dbReference>
<dbReference type="InterPro" id="IPR027417">
    <property type="entry name" value="P-loop_NTPase"/>
</dbReference>
<dbReference type="SUPFAM" id="SSF52540">
    <property type="entry name" value="P-loop containing nucleoside triphosphate hydrolases"/>
    <property type="match status" value="1"/>
</dbReference>
<dbReference type="InterPro" id="IPR014014">
    <property type="entry name" value="RNA_helicase_DEAD_Q_motif"/>
</dbReference>
<evidence type="ECO:0000256" key="1">
    <source>
        <dbReference type="ARBA" id="ARBA00022741"/>
    </source>
</evidence>
<reference evidence="12 13" key="1">
    <citation type="submission" date="2019-09" db="EMBL/GenBank/DDBJ databases">
        <title>Nitrincola iocasae sp. nov., a bacterium isolated from the sediment collected at a cold seep field in South China Sea.</title>
        <authorList>
            <person name="Zhang H."/>
            <person name="Wang H."/>
            <person name="Li C."/>
        </authorList>
    </citation>
    <scope>NUCLEOTIDE SEQUENCE [LARGE SCALE GENOMIC DNA]</scope>
    <source>
        <strain evidence="12 13">KXZD1103</strain>
    </source>
</reference>
<dbReference type="SMART" id="SM00490">
    <property type="entry name" value="HELICc"/>
    <property type="match status" value="1"/>
</dbReference>
<comment type="similarity">
    <text evidence="5 7">Belongs to the DEAD box helicase family.</text>
</comment>
<dbReference type="Pfam" id="PF00270">
    <property type="entry name" value="DEAD"/>
    <property type="match status" value="1"/>
</dbReference>
<sequence length="449" mass="49882">MFTDIQLNERLQKALDAQGITAPTAVQQATIAPALSGRDLMISAVTGSGKTYAFLLPMLQRFIDTPSPKTATRALILAPTRELAEQVSKSCEQLAAFTQIKSLSIYGGEGFKEQAAKLRKNPEILVATPGRLIEHLERQTIDLSDLEVLVLDEADRMLDMGFSEDVLKIAAQCRPERQTLLFSATLNTGDIRSLTEQVMNNPESLLLSDARTQVEAITQQVILADDVKHKERLLNRLLSHEPYSRALIFTNTRVAADQLGNVLSYQKHRAAVLHGDMDQPKRRQVLKLFRENRIQILVATDVAARGLDVEGIDLVINFAMARSGDDYVHRIGRTGRAGESGTAISLISPSEWNLMCSIERYLRISLERRTLSGFEGSFKGPLKTKASGKAIGKKKRPEAKKQDDDKPKVKKRLRDQKAIGKRRKPQNTEPQTLDQGFAPLKKRKAPDAG</sequence>
<dbReference type="PROSITE" id="PS51194">
    <property type="entry name" value="HELICASE_CTER"/>
    <property type="match status" value="1"/>
</dbReference>
<evidence type="ECO:0000259" key="11">
    <source>
        <dbReference type="PROSITE" id="PS51195"/>
    </source>
</evidence>
<feature type="domain" description="Helicase ATP-binding" evidence="9">
    <location>
        <begin position="31"/>
        <end position="204"/>
    </location>
</feature>
<evidence type="ECO:0000313" key="13">
    <source>
        <dbReference type="Proteomes" id="UP000325606"/>
    </source>
</evidence>
<dbReference type="RefSeq" id="WP_151057332.1">
    <property type="nucleotide sequence ID" value="NZ_CP044222.1"/>
</dbReference>
<evidence type="ECO:0000313" key="12">
    <source>
        <dbReference type="EMBL" id="QEW07673.1"/>
    </source>
</evidence>
<feature type="short sequence motif" description="Q motif" evidence="6">
    <location>
        <begin position="1"/>
        <end position="28"/>
    </location>
</feature>
<proteinExistence type="inferred from homology"/>
<evidence type="ECO:0000259" key="9">
    <source>
        <dbReference type="PROSITE" id="PS51192"/>
    </source>
</evidence>
<dbReference type="GO" id="GO:0003676">
    <property type="term" value="F:nucleic acid binding"/>
    <property type="evidence" value="ECO:0007669"/>
    <property type="project" value="InterPro"/>
</dbReference>
<dbReference type="InterPro" id="IPR000629">
    <property type="entry name" value="RNA-helicase_DEAD-box_CS"/>
</dbReference>
<keyword evidence="4 7" id="KW-0067">ATP-binding</keyword>
<evidence type="ECO:0000256" key="7">
    <source>
        <dbReference type="RuleBase" id="RU000492"/>
    </source>
</evidence>
<feature type="compositionally biased region" description="Basic residues" evidence="8">
    <location>
        <begin position="440"/>
        <end position="449"/>
    </location>
</feature>
<dbReference type="GO" id="GO:0005524">
    <property type="term" value="F:ATP binding"/>
    <property type="evidence" value="ECO:0007669"/>
    <property type="project" value="UniProtKB-KW"/>
</dbReference>
<dbReference type="Proteomes" id="UP000325606">
    <property type="component" value="Chromosome"/>
</dbReference>
<protein>
    <submittedName>
        <fullName evidence="12">DEAD/DEAH box helicase</fullName>
    </submittedName>
</protein>
<evidence type="ECO:0000256" key="8">
    <source>
        <dbReference type="SAM" id="MobiDB-lite"/>
    </source>
</evidence>
<evidence type="ECO:0000256" key="2">
    <source>
        <dbReference type="ARBA" id="ARBA00022801"/>
    </source>
</evidence>
<dbReference type="InterPro" id="IPR050079">
    <property type="entry name" value="DEAD_box_RNA_helicase"/>
</dbReference>
<keyword evidence="1 7" id="KW-0547">Nucleotide-binding</keyword>
<name>A0A5J6LH11_9GAMM</name>
<gene>
    <name evidence="12" type="ORF">F5I99_14875</name>
</gene>
<dbReference type="KEGG" id="nik:F5I99_14875"/>
<dbReference type="GO" id="GO:0005829">
    <property type="term" value="C:cytosol"/>
    <property type="evidence" value="ECO:0007669"/>
    <property type="project" value="TreeGrafter"/>
</dbReference>
<keyword evidence="2 7" id="KW-0378">Hydrolase</keyword>
<dbReference type="PROSITE" id="PS51195">
    <property type="entry name" value="Q_MOTIF"/>
    <property type="match status" value="1"/>
</dbReference>
<organism evidence="12 13">
    <name type="scientific">Nitrincola iocasae</name>
    <dbReference type="NCBI Taxonomy" id="2614693"/>
    <lineage>
        <taxon>Bacteria</taxon>
        <taxon>Pseudomonadati</taxon>
        <taxon>Pseudomonadota</taxon>
        <taxon>Gammaproteobacteria</taxon>
        <taxon>Oceanospirillales</taxon>
        <taxon>Oceanospirillaceae</taxon>
        <taxon>Nitrincola</taxon>
    </lineage>
</organism>
<evidence type="ECO:0000256" key="4">
    <source>
        <dbReference type="ARBA" id="ARBA00022840"/>
    </source>
</evidence>
<feature type="region of interest" description="Disordered" evidence="8">
    <location>
        <begin position="385"/>
        <end position="449"/>
    </location>
</feature>
<dbReference type="AlphaFoldDB" id="A0A5J6LH11"/>
<feature type="domain" description="DEAD-box RNA helicase Q" evidence="11">
    <location>
        <begin position="1"/>
        <end position="28"/>
    </location>
</feature>
<accession>A0A5J6LH11</accession>
<dbReference type="PROSITE" id="PS51192">
    <property type="entry name" value="HELICASE_ATP_BIND_1"/>
    <property type="match status" value="1"/>
</dbReference>
<dbReference type="GO" id="GO:0003724">
    <property type="term" value="F:RNA helicase activity"/>
    <property type="evidence" value="ECO:0007669"/>
    <property type="project" value="InterPro"/>
</dbReference>
<evidence type="ECO:0000256" key="6">
    <source>
        <dbReference type="PROSITE-ProRule" id="PRU00552"/>
    </source>
</evidence>
<dbReference type="Pfam" id="PF00271">
    <property type="entry name" value="Helicase_C"/>
    <property type="match status" value="1"/>
</dbReference>
<dbReference type="PANTHER" id="PTHR47959">
    <property type="entry name" value="ATP-DEPENDENT RNA HELICASE RHLE-RELATED"/>
    <property type="match status" value="1"/>
</dbReference>
<feature type="compositionally biased region" description="Basic residues" evidence="8">
    <location>
        <begin position="408"/>
        <end position="425"/>
    </location>
</feature>
<dbReference type="Gene3D" id="3.40.50.300">
    <property type="entry name" value="P-loop containing nucleotide triphosphate hydrolases"/>
    <property type="match status" value="2"/>
</dbReference>
<dbReference type="GO" id="GO:0016787">
    <property type="term" value="F:hydrolase activity"/>
    <property type="evidence" value="ECO:0007669"/>
    <property type="project" value="UniProtKB-KW"/>
</dbReference>